<feature type="domain" description="Response regulatory" evidence="9">
    <location>
        <begin position="6"/>
        <end position="119"/>
    </location>
</feature>
<dbReference type="InterPro" id="IPR011006">
    <property type="entry name" value="CheY-like_superfamily"/>
</dbReference>
<name>A0A511VC87_9BACL</name>
<evidence type="ECO:0000256" key="5">
    <source>
        <dbReference type="ARBA" id="ARBA00023125"/>
    </source>
</evidence>
<dbReference type="SMART" id="SM00862">
    <property type="entry name" value="Trans_reg_C"/>
    <property type="match status" value="1"/>
</dbReference>
<dbReference type="PANTHER" id="PTHR48111">
    <property type="entry name" value="REGULATOR OF RPOS"/>
    <property type="match status" value="1"/>
</dbReference>
<dbReference type="Pfam" id="PF00486">
    <property type="entry name" value="Trans_reg_C"/>
    <property type="match status" value="1"/>
</dbReference>
<dbReference type="GO" id="GO:0005829">
    <property type="term" value="C:cytosol"/>
    <property type="evidence" value="ECO:0007669"/>
    <property type="project" value="TreeGrafter"/>
</dbReference>
<comment type="subcellular location">
    <subcellularLocation>
        <location evidence="1">Cytoplasm</location>
    </subcellularLocation>
</comment>
<keyword evidence="6" id="KW-0804">Transcription</keyword>
<dbReference type="RefSeq" id="WP_146810112.1">
    <property type="nucleotide sequence ID" value="NZ_BJXX01000100.1"/>
</dbReference>
<dbReference type="OrthoDB" id="9790442at2"/>
<evidence type="ECO:0000259" key="10">
    <source>
        <dbReference type="PROSITE" id="PS51755"/>
    </source>
</evidence>
<dbReference type="SUPFAM" id="SSF46894">
    <property type="entry name" value="C-terminal effector domain of the bipartite response regulators"/>
    <property type="match status" value="1"/>
</dbReference>
<feature type="domain" description="OmpR/PhoB-type" evidence="10">
    <location>
        <begin position="134"/>
        <end position="233"/>
    </location>
</feature>
<dbReference type="CDD" id="cd00383">
    <property type="entry name" value="trans_reg_C"/>
    <property type="match status" value="1"/>
</dbReference>
<evidence type="ECO:0000256" key="7">
    <source>
        <dbReference type="PROSITE-ProRule" id="PRU00169"/>
    </source>
</evidence>
<dbReference type="CDD" id="cd17574">
    <property type="entry name" value="REC_OmpR"/>
    <property type="match status" value="1"/>
</dbReference>
<dbReference type="EMBL" id="BJXX01000100">
    <property type="protein sequence ID" value="GEN34852.1"/>
    <property type="molecule type" value="Genomic_DNA"/>
</dbReference>
<proteinExistence type="predicted"/>
<dbReference type="PROSITE" id="PS50110">
    <property type="entry name" value="RESPONSE_REGULATORY"/>
    <property type="match status" value="1"/>
</dbReference>
<dbReference type="SMART" id="SM00448">
    <property type="entry name" value="REC"/>
    <property type="match status" value="1"/>
</dbReference>
<accession>A0A511VC87</accession>
<dbReference type="InterPro" id="IPR036388">
    <property type="entry name" value="WH-like_DNA-bd_sf"/>
</dbReference>
<dbReference type="GO" id="GO:0032993">
    <property type="term" value="C:protein-DNA complex"/>
    <property type="evidence" value="ECO:0007669"/>
    <property type="project" value="TreeGrafter"/>
</dbReference>
<dbReference type="PANTHER" id="PTHR48111:SF73">
    <property type="entry name" value="ALKALINE PHOSPHATASE SYNTHESIS TRANSCRIPTIONAL REGULATORY PROTEIN PHOP"/>
    <property type="match status" value="1"/>
</dbReference>
<keyword evidence="3" id="KW-0902">Two-component regulatory system</keyword>
<protein>
    <submittedName>
        <fullName evidence="11">DNA-binding response regulator</fullName>
    </submittedName>
</protein>
<dbReference type="InterPro" id="IPR001867">
    <property type="entry name" value="OmpR/PhoB-type_DNA-bd"/>
</dbReference>
<evidence type="ECO:0000313" key="11">
    <source>
        <dbReference type="EMBL" id="GEN34852.1"/>
    </source>
</evidence>
<evidence type="ECO:0000313" key="12">
    <source>
        <dbReference type="Proteomes" id="UP000321157"/>
    </source>
</evidence>
<evidence type="ECO:0000256" key="4">
    <source>
        <dbReference type="ARBA" id="ARBA00023015"/>
    </source>
</evidence>
<dbReference type="Gene3D" id="1.10.10.10">
    <property type="entry name" value="Winged helix-like DNA-binding domain superfamily/Winged helix DNA-binding domain"/>
    <property type="match status" value="1"/>
</dbReference>
<dbReference type="GO" id="GO:0000976">
    <property type="term" value="F:transcription cis-regulatory region binding"/>
    <property type="evidence" value="ECO:0007669"/>
    <property type="project" value="TreeGrafter"/>
</dbReference>
<dbReference type="InterPro" id="IPR016032">
    <property type="entry name" value="Sig_transdc_resp-reg_C-effctor"/>
</dbReference>
<feature type="DNA-binding region" description="OmpR/PhoB-type" evidence="8">
    <location>
        <begin position="134"/>
        <end position="233"/>
    </location>
</feature>
<dbReference type="GO" id="GO:0000156">
    <property type="term" value="F:phosphorelay response regulator activity"/>
    <property type="evidence" value="ECO:0007669"/>
    <property type="project" value="TreeGrafter"/>
</dbReference>
<sequence>MAEQNTILIVDDEQQMRRLLSLHLQKAGYDTEEVASGERALEAVTKKTYRLILLDIMMPGMSGWEACRKIRQTSSVPIIMLTARDEVADKVQGLKLGADDYITKPFEKEELLARVRALLRRSELTYASSRASANSLLQHRGIKVDKKRREAFYQDAALVLTRREYDILYTLIKNPGHVFSRDDLLSLIWSDRNVDDYRTVDTHVKNLREKLRSAGAPAHDILKTVWGVGYKIQ</sequence>
<dbReference type="GO" id="GO:0006355">
    <property type="term" value="P:regulation of DNA-templated transcription"/>
    <property type="evidence" value="ECO:0007669"/>
    <property type="project" value="InterPro"/>
</dbReference>
<keyword evidence="5 8" id="KW-0238">DNA-binding</keyword>
<keyword evidence="12" id="KW-1185">Reference proteome</keyword>
<evidence type="ECO:0000256" key="6">
    <source>
        <dbReference type="ARBA" id="ARBA00023163"/>
    </source>
</evidence>
<keyword evidence="4" id="KW-0805">Transcription regulation</keyword>
<gene>
    <name evidence="11" type="ORF">ADA01nite_23120</name>
</gene>
<feature type="modified residue" description="4-aspartylphosphate" evidence="7">
    <location>
        <position position="55"/>
    </location>
</feature>
<evidence type="ECO:0000259" key="9">
    <source>
        <dbReference type="PROSITE" id="PS50110"/>
    </source>
</evidence>
<dbReference type="FunFam" id="3.40.50.2300:FF:000001">
    <property type="entry name" value="DNA-binding response regulator PhoB"/>
    <property type="match status" value="1"/>
</dbReference>
<dbReference type="AlphaFoldDB" id="A0A511VC87"/>
<reference evidence="11 12" key="1">
    <citation type="submission" date="2019-07" db="EMBL/GenBank/DDBJ databases">
        <title>Whole genome shotgun sequence of Aneurinibacillus danicus NBRC 102444.</title>
        <authorList>
            <person name="Hosoyama A."/>
            <person name="Uohara A."/>
            <person name="Ohji S."/>
            <person name="Ichikawa N."/>
        </authorList>
    </citation>
    <scope>NUCLEOTIDE SEQUENCE [LARGE SCALE GENOMIC DNA]</scope>
    <source>
        <strain evidence="11 12">NBRC 102444</strain>
    </source>
</reference>
<dbReference type="Gene3D" id="3.40.50.2300">
    <property type="match status" value="1"/>
</dbReference>
<comment type="caution">
    <text evidence="11">The sequence shown here is derived from an EMBL/GenBank/DDBJ whole genome shotgun (WGS) entry which is preliminary data.</text>
</comment>
<dbReference type="InterPro" id="IPR001789">
    <property type="entry name" value="Sig_transdc_resp-reg_receiver"/>
</dbReference>
<organism evidence="11 12">
    <name type="scientific">Aneurinibacillus danicus</name>
    <dbReference type="NCBI Taxonomy" id="267746"/>
    <lineage>
        <taxon>Bacteria</taxon>
        <taxon>Bacillati</taxon>
        <taxon>Bacillota</taxon>
        <taxon>Bacilli</taxon>
        <taxon>Bacillales</taxon>
        <taxon>Paenibacillaceae</taxon>
        <taxon>Aneurinibacillus group</taxon>
        <taxon>Aneurinibacillus</taxon>
    </lineage>
</organism>
<dbReference type="SUPFAM" id="SSF52172">
    <property type="entry name" value="CheY-like"/>
    <property type="match status" value="1"/>
</dbReference>
<keyword evidence="2 7" id="KW-0597">Phosphoprotein</keyword>
<evidence type="ECO:0000256" key="1">
    <source>
        <dbReference type="ARBA" id="ARBA00004496"/>
    </source>
</evidence>
<evidence type="ECO:0000256" key="3">
    <source>
        <dbReference type="ARBA" id="ARBA00023012"/>
    </source>
</evidence>
<dbReference type="FunFam" id="1.10.10.10:FF:000018">
    <property type="entry name" value="DNA-binding response regulator ResD"/>
    <property type="match status" value="1"/>
</dbReference>
<dbReference type="Pfam" id="PF00072">
    <property type="entry name" value="Response_reg"/>
    <property type="match status" value="1"/>
</dbReference>
<dbReference type="Proteomes" id="UP000321157">
    <property type="component" value="Unassembled WGS sequence"/>
</dbReference>
<evidence type="ECO:0000256" key="2">
    <source>
        <dbReference type="ARBA" id="ARBA00022553"/>
    </source>
</evidence>
<dbReference type="Gene3D" id="6.10.250.690">
    <property type="match status" value="1"/>
</dbReference>
<dbReference type="PROSITE" id="PS51755">
    <property type="entry name" value="OMPR_PHOB"/>
    <property type="match status" value="1"/>
</dbReference>
<dbReference type="InterPro" id="IPR039420">
    <property type="entry name" value="WalR-like"/>
</dbReference>
<evidence type="ECO:0000256" key="8">
    <source>
        <dbReference type="PROSITE-ProRule" id="PRU01091"/>
    </source>
</evidence>